<feature type="compositionally biased region" description="Polar residues" evidence="1">
    <location>
        <begin position="49"/>
        <end position="64"/>
    </location>
</feature>
<feature type="compositionally biased region" description="Basic residues" evidence="1">
    <location>
        <begin position="91"/>
        <end position="104"/>
    </location>
</feature>
<evidence type="ECO:0000256" key="1">
    <source>
        <dbReference type="SAM" id="MobiDB-lite"/>
    </source>
</evidence>
<organism evidence="2 3">
    <name type="scientific">Zasmidium cellare ATCC 36951</name>
    <dbReference type="NCBI Taxonomy" id="1080233"/>
    <lineage>
        <taxon>Eukaryota</taxon>
        <taxon>Fungi</taxon>
        <taxon>Dikarya</taxon>
        <taxon>Ascomycota</taxon>
        <taxon>Pezizomycotina</taxon>
        <taxon>Dothideomycetes</taxon>
        <taxon>Dothideomycetidae</taxon>
        <taxon>Mycosphaerellales</taxon>
        <taxon>Mycosphaerellaceae</taxon>
        <taxon>Zasmidium</taxon>
    </lineage>
</organism>
<dbReference type="RefSeq" id="XP_033666221.1">
    <property type="nucleotide sequence ID" value="XM_033813086.1"/>
</dbReference>
<keyword evidence="3" id="KW-1185">Reference proteome</keyword>
<name>A0A6A6CHB5_ZASCE</name>
<accession>A0A6A6CHB5</accession>
<evidence type="ECO:0000313" key="3">
    <source>
        <dbReference type="Proteomes" id="UP000799537"/>
    </source>
</evidence>
<feature type="compositionally biased region" description="Basic and acidic residues" evidence="1">
    <location>
        <begin position="79"/>
        <end position="90"/>
    </location>
</feature>
<proteinExistence type="predicted"/>
<dbReference type="GeneID" id="54566358"/>
<protein>
    <submittedName>
        <fullName evidence="2">Uncharacterized protein</fullName>
    </submittedName>
</protein>
<dbReference type="AlphaFoldDB" id="A0A6A6CHB5"/>
<dbReference type="EMBL" id="ML993600">
    <property type="protein sequence ID" value="KAF2165332.1"/>
    <property type="molecule type" value="Genomic_DNA"/>
</dbReference>
<feature type="compositionally biased region" description="Basic and acidic residues" evidence="1">
    <location>
        <begin position="31"/>
        <end position="45"/>
    </location>
</feature>
<feature type="compositionally biased region" description="Basic and acidic residues" evidence="1">
    <location>
        <begin position="10"/>
        <end position="23"/>
    </location>
</feature>
<feature type="region of interest" description="Disordered" evidence="1">
    <location>
        <begin position="1"/>
        <end position="113"/>
    </location>
</feature>
<reference evidence="2" key="1">
    <citation type="journal article" date="2020" name="Stud. Mycol.">
        <title>101 Dothideomycetes genomes: a test case for predicting lifestyles and emergence of pathogens.</title>
        <authorList>
            <person name="Haridas S."/>
            <person name="Albert R."/>
            <person name="Binder M."/>
            <person name="Bloem J."/>
            <person name="Labutti K."/>
            <person name="Salamov A."/>
            <person name="Andreopoulos B."/>
            <person name="Baker S."/>
            <person name="Barry K."/>
            <person name="Bills G."/>
            <person name="Bluhm B."/>
            <person name="Cannon C."/>
            <person name="Castanera R."/>
            <person name="Culley D."/>
            <person name="Daum C."/>
            <person name="Ezra D."/>
            <person name="Gonzalez J."/>
            <person name="Henrissat B."/>
            <person name="Kuo A."/>
            <person name="Liang C."/>
            <person name="Lipzen A."/>
            <person name="Lutzoni F."/>
            <person name="Magnuson J."/>
            <person name="Mondo S."/>
            <person name="Nolan M."/>
            <person name="Ohm R."/>
            <person name="Pangilinan J."/>
            <person name="Park H.-J."/>
            <person name="Ramirez L."/>
            <person name="Alfaro M."/>
            <person name="Sun H."/>
            <person name="Tritt A."/>
            <person name="Yoshinaga Y."/>
            <person name="Zwiers L.-H."/>
            <person name="Turgeon B."/>
            <person name="Goodwin S."/>
            <person name="Spatafora J."/>
            <person name="Crous P."/>
            <person name="Grigoriev I."/>
        </authorList>
    </citation>
    <scope>NUCLEOTIDE SEQUENCE</scope>
    <source>
        <strain evidence="2">ATCC 36951</strain>
    </source>
</reference>
<gene>
    <name evidence="2" type="ORF">M409DRAFT_55746</name>
</gene>
<dbReference type="Proteomes" id="UP000799537">
    <property type="component" value="Unassembled WGS sequence"/>
</dbReference>
<evidence type="ECO:0000313" key="2">
    <source>
        <dbReference type="EMBL" id="KAF2165332.1"/>
    </source>
</evidence>
<sequence>MSSSQSPRRPGRESSMKRKREESASPTSQHSQHEGEDGVVRRGFEASHNAPTNSRWSRVASSQEAPGRVVRAPSRRYGQRRERWIFEVQRRSQRGPTQRRRRRGGGPGTAIDQGRGVHRQHVLLLGHHARHPRRRVHSPSCHPGADARETRVQELAQGRPVEPCRLRTVEYRRRGGCGVHREGVSAASGRVGIAATPTLGDCYGYRGGIGNGRG</sequence>